<evidence type="ECO:0000256" key="6">
    <source>
        <dbReference type="SAM" id="Phobius"/>
    </source>
</evidence>
<dbReference type="InterPro" id="IPR010291">
    <property type="entry name" value="Ion_channel_UNC-93"/>
</dbReference>
<name>A0ABY2GTS8_9HYPO</name>
<feature type="transmembrane region" description="Helical" evidence="6">
    <location>
        <begin position="48"/>
        <end position="69"/>
    </location>
</feature>
<feature type="transmembrane region" description="Helical" evidence="6">
    <location>
        <begin position="331"/>
        <end position="355"/>
    </location>
</feature>
<evidence type="ECO:0000313" key="8">
    <source>
        <dbReference type="Proteomes" id="UP001642720"/>
    </source>
</evidence>
<gene>
    <name evidence="7" type="ORF">CCMA1212_009117</name>
</gene>
<feature type="region of interest" description="Disordered" evidence="5">
    <location>
        <begin position="488"/>
        <end position="508"/>
    </location>
</feature>
<keyword evidence="4 6" id="KW-0472">Membrane</keyword>
<accession>A0ABY2GTS8</accession>
<feature type="transmembrane region" description="Helical" evidence="6">
    <location>
        <begin position="211"/>
        <end position="230"/>
    </location>
</feature>
<evidence type="ECO:0000256" key="1">
    <source>
        <dbReference type="ARBA" id="ARBA00004141"/>
    </source>
</evidence>
<protein>
    <recommendedName>
        <fullName evidence="9">DUF895 domain membrane protein</fullName>
    </recommendedName>
</protein>
<dbReference type="InterPro" id="IPR051617">
    <property type="entry name" value="UNC-93-like_regulator"/>
</dbReference>
<keyword evidence="8" id="KW-1185">Reference proteome</keyword>
<feature type="compositionally biased region" description="Basic and acidic residues" evidence="5">
    <location>
        <begin position="488"/>
        <end position="498"/>
    </location>
</feature>
<proteinExistence type="predicted"/>
<reference evidence="7 8" key="1">
    <citation type="submission" date="2018-01" db="EMBL/GenBank/DDBJ databases">
        <title>Genome characterization of the sugarcane-associated fungus Trichoderma ghanense CCMA-1212 and their application in lignocelulose bioconversion.</title>
        <authorList>
            <person name="Steindorff A.S."/>
            <person name="Mendes T.D."/>
            <person name="Vilela E.S.D."/>
            <person name="Rodrigues D.S."/>
            <person name="Formighieri E.F."/>
            <person name="Melo I.S."/>
            <person name="Favaro L.C.L."/>
        </authorList>
    </citation>
    <scope>NUCLEOTIDE SEQUENCE [LARGE SCALE GENOMIC DNA]</scope>
    <source>
        <strain evidence="7 8">CCMA-1212</strain>
    </source>
</reference>
<dbReference type="GeneID" id="300580667"/>
<feature type="transmembrane region" description="Helical" evidence="6">
    <location>
        <begin position="268"/>
        <end position="292"/>
    </location>
</feature>
<evidence type="ECO:0000256" key="5">
    <source>
        <dbReference type="SAM" id="MobiDB-lite"/>
    </source>
</evidence>
<feature type="compositionally biased region" description="Polar residues" evidence="5">
    <location>
        <begin position="499"/>
        <end position="508"/>
    </location>
</feature>
<dbReference type="EMBL" id="PPTA01000016">
    <property type="protein sequence ID" value="TFA98976.1"/>
    <property type="molecule type" value="Genomic_DNA"/>
</dbReference>
<feature type="transmembrane region" description="Helical" evidence="6">
    <location>
        <begin position="89"/>
        <end position="106"/>
    </location>
</feature>
<keyword evidence="3 6" id="KW-1133">Transmembrane helix</keyword>
<organism evidence="7 8">
    <name type="scientific">Trichoderma ghanense</name>
    <dbReference type="NCBI Taxonomy" id="65468"/>
    <lineage>
        <taxon>Eukaryota</taxon>
        <taxon>Fungi</taxon>
        <taxon>Dikarya</taxon>
        <taxon>Ascomycota</taxon>
        <taxon>Pezizomycotina</taxon>
        <taxon>Sordariomycetes</taxon>
        <taxon>Hypocreomycetidae</taxon>
        <taxon>Hypocreales</taxon>
        <taxon>Hypocreaceae</taxon>
        <taxon>Trichoderma</taxon>
    </lineage>
</organism>
<comment type="caution">
    <text evidence="7">The sequence shown here is derived from an EMBL/GenBank/DDBJ whole genome shotgun (WGS) entry which is preliminary data.</text>
</comment>
<evidence type="ECO:0000313" key="7">
    <source>
        <dbReference type="EMBL" id="TFA98976.1"/>
    </source>
</evidence>
<evidence type="ECO:0000256" key="2">
    <source>
        <dbReference type="ARBA" id="ARBA00022692"/>
    </source>
</evidence>
<sequence>MPQKDWQPELVADLLGILIMAAEKDEAAIVEAQPQHQRLSTWRYNSPFVQTIIVGFVLFCNPGTYLAITGLGAGGKQPQLIGIVNKANVILYCLFGASGILGGSIINKIGPRWALMIGATGYPMYAGSLWWIDKGEGSWFVLFGGAWLGLSAGLLWSTQGYITTCYPTEADKGKYIATSWVLNAMGSVVGAAIVLGVTINNTSVSGVPSSVYIIFICLECVGLVLAGLLLDPSKLRRNDGRPIASFTPLPWYQELKALGLTMLEPKMALITLSIYSSEMYLSLTGAFNAWYFNARTRSLANFCYWIFQVMGALAIAWICDASILGSRRRRAFAAGSFVAIVIGGTWIAMISFLTVNDIDRSETPRAIDWTETTKFAGPFVIYILFGACYPIFQNFHHWTYSTFSNEPHVLGRYSGYFKGFQAFGTATAFGIDTHGVQFVREAGAYFGMMMLGLILTMISIYFYTTETKYGQEEGVVIPEAFEDVVDEHAEEAHDKSLDQSETTGSQKD</sequence>
<dbReference type="Pfam" id="PF05978">
    <property type="entry name" value="UNC-93"/>
    <property type="match status" value="1"/>
</dbReference>
<feature type="transmembrane region" description="Helical" evidence="6">
    <location>
        <begin position="113"/>
        <end position="132"/>
    </location>
</feature>
<dbReference type="InterPro" id="IPR036259">
    <property type="entry name" value="MFS_trans_sf"/>
</dbReference>
<dbReference type="PANTHER" id="PTHR23294:SF59">
    <property type="entry name" value="UNC93-LIKE PROTEIN C922.05C"/>
    <property type="match status" value="1"/>
</dbReference>
<feature type="transmembrane region" description="Helical" evidence="6">
    <location>
        <begin position="443"/>
        <end position="463"/>
    </location>
</feature>
<feature type="transmembrane region" description="Helical" evidence="6">
    <location>
        <begin position="298"/>
        <end position="319"/>
    </location>
</feature>
<feature type="transmembrane region" description="Helical" evidence="6">
    <location>
        <begin position="138"/>
        <end position="156"/>
    </location>
</feature>
<dbReference type="PANTHER" id="PTHR23294">
    <property type="entry name" value="ET TRANSLATION PRODUCT-RELATED"/>
    <property type="match status" value="1"/>
</dbReference>
<feature type="transmembrane region" description="Helical" evidence="6">
    <location>
        <begin position="177"/>
        <end position="199"/>
    </location>
</feature>
<dbReference type="Proteomes" id="UP001642720">
    <property type="component" value="Unassembled WGS sequence"/>
</dbReference>
<evidence type="ECO:0000256" key="3">
    <source>
        <dbReference type="ARBA" id="ARBA00022989"/>
    </source>
</evidence>
<evidence type="ECO:0000256" key="4">
    <source>
        <dbReference type="ARBA" id="ARBA00023136"/>
    </source>
</evidence>
<dbReference type="SUPFAM" id="SSF103473">
    <property type="entry name" value="MFS general substrate transporter"/>
    <property type="match status" value="1"/>
</dbReference>
<comment type="subcellular location">
    <subcellularLocation>
        <location evidence="1">Membrane</location>
        <topology evidence="1">Multi-pass membrane protein</topology>
    </subcellularLocation>
</comment>
<feature type="transmembrane region" description="Helical" evidence="6">
    <location>
        <begin position="375"/>
        <end position="392"/>
    </location>
</feature>
<keyword evidence="2 6" id="KW-0812">Transmembrane</keyword>
<dbReference type="Gene3D" id="1.20.1250.20">
    <property type="entry name" value="MFS general substrate transporter like domains"/>
    <property type="match status" value="1"/>
</dbReference>
<dbReference type="RefSeq" id="XP_073555178.1">
    <property type="nucleotide sequence ID" value="XM_073706217.1"/>
</dbReference>
<evidence type="ECO:0008006" key="9">
    <source>
        <dbReference type="Google" id="ProtNLM"/>
    </source>
</evidence>